<evidence type="ECO:0000313" key="2">
    <source>
        <dbReference type="EMBL" id="HJF50720.1"/>
    </source>
</evidence>
<sequence>MGFYGMDTAQGESFAQLISDRRGAIEDRASQLDGVISGIDSFWRGSDATSFREDWRQVNITQIETAVDRLMELAREIAEHAQEQDVASAEGALGAIGERIRDLFPGGGPLENPLLAFLDPRNWATGAFGVLKSSGKRMLDAAADIFAHGGEDAIVPWLRNTHGLRAAAKYLGPLGDVLTFGFAANDRWNEDAGDPSLSDTERGVRAVADGGANLGGALAGAAVGAKGGAIAGAAIGSIFPGAGTAIGGVVGGAVGGIVGGIAGGGLADAAVDWFLG</sequence>
<dbReference type="AlphaFoldDB" id="A0A921GRT3"/>
<dbReference type="Gene3D" id="1.10.287.1060">
    <property type="entry name" value="ESAT-6-like"/>
    <property type="match status" value="1"/>
</dbReference>
<feature type="coiled-coil region" evidence="1">
    <location>
        <begin position="63"/>
        <end position="90"/>
    </location>
</feature>
<dbReference type="InterPro" id="IPR036689">
    <property type="entry name" value="ESAT-6-like_sf"/>
</dbReference>
<gene>
    <name evidence="2" type="ORF">K8W24_13180</name>
</gene>
<organism evidence="2 3">
    <name type="scientific">Brachybacterium paraconglomeratum</name>
    <dbReference type="NCBI Taxonomy" id="173362"/>
    <lineage>
        <taxon>Bacteria</taxon>
        <taxon>Bacillati</taxon>
        <taxon>Actinomycetota</taxon>
        <taxon>Actinomycetes</taxon>
        <taxon>Micrococcales</taxon>
        <taxon>Dermabacteraceae</taxon>
        <taxon>Brachybacterium</taxon>
    </lineage>
</organism>
<dbReference type="InterPro" id="IPR010310">
    <property type="entry name" value="T7SS_ESAT-6-like"/>
</dbReference>
<accession>A0A921GRT3</accession>
<reference evidence="2" key="2">
    <citation type="submission" date="2021-09" db="EMBL/GenBank/DDBJ databases">
        <authorList>
            <person name="Gilroy R."/>
        </authorList>
    </citation>
    <scope>NUCLEOTIDE SEQUENCE</scope>
    <source>
        <strain evidence="2">1647</strain>
    </source>
</reference>
<evidence type="ECO:0000256" key="1">
    <source>
        <dbReference type="SAM" id="Coils"/>
    </source>
</evidence>
<evidence type="ECO:0000313" key="3">
    <source>
        <dbReference type="Proteomes" id="UP000775129"/>
    </source>
</evidence>
<dbReference type="Pfam" id="PF06013">
    <property type="entry name" value="WXG100"/>
    <property type="match status" value="1"/>
</dbReference>
<dbReference type="SUPFAM" id="SSF140453">
    <property type="entry name" value="EsxAB dimer-like"/>
    <property type="match status" value="1"/>
</dbReference>
<dbReference type="EMBL" id="DYWO01000392">
    <property type="protein sequence ID" value="HJF50720.1"/>
    <property type="molecule type" value="Genomic_DNA"/>
</dbReference>
<dbReference type="Proteomes" id="UP000775129">
    <property type="component" value="Unassembled WGS sequence"/>
</dbReference>
<reference evidence="2" key="1">
    <citation type="journal article" date="2021" name="PeerJ">
        <title>Extensive microbial diversity within the chicken gut microbiome revealed by metagenomics and culture.</title>
        <authorList>
            <person name="Gilroy R."/>
            <person name="Ravi A."/>
            <person name="Getino M."/>
            <person name="Pursley I."/>
            <person name="Horton D.L."/>
            <person name="Alikhan N.F."/>
            <person name="Baker D."/>
            <person name="Gharbi K."/>
            <person name="Hall N."/>
            <person name="Watson M."/>
            <person name="Adriaenssens E.M."/>
            <person name="Foster-Nyarko E."/>
            <person name="Jarju S."/>
            <person name="Secka A."/>
            <person name="Antonio M."/>
            <person name="Oren A."/>
            <person name="Chaudhuri R.R."/>
            <person name="La Ragione R."/>
            <person name="Hildebrand F."/>
            <person name="Pallen M.J."/>
        </authorList>
    </citation>
    <scope>NUCLEOTIDE SEQUENCE</scope>
    <source>
        <strain evidence="2">1647</strain>
    </source>
</reference>
<keyword evidence="1" id="KW-0175">Coiled coil</keyword>
<protein>
    <submittedName>
        <fullName evidence="2">WXG100 family type VII secretion target</fullName>
    </submittedName>
</protein>
<proteinExistence type="predicted"/>
<comment type="caution">
    <text evidence="2">The sequence shown here is derived from an EMBL/GenBank/DDBJ whole genome shotgun (WGS) entry which is preliminary data.</text>
</comment>
<name>A0A921GRT3_9MICO</name>